<feature type="domain" description="3D" evidence="3">
    <location>
        <begin position="136"/>
        <end position="194"/>
    </location>
</feature>
<gene>
    <name evidence="4" type="ORF">SAMN00808754_1423</name>
</gene>
<dbReference type="EMBL" id="LT838272">
    <property type="protein sequence ID" value="SMB96199.1"/>
    <property type="molecule type" value="Genomic_DNA"/>
</dbReference>
<evidence type="ECO:0000256" key="1">
    <source>
        <dbReference type="ARBA" id="ARBA00022729"/>
    </source>
</evidence>
<dbReference type="PANTHER" id="PTHR39160:SF4">
    <property type="entry name" value="RESUSCITATION-PROMOTING FACTOR RPFB"/>
    <property type="match status" value="1"/>
</dbReference>
<dbReference type="InterPro" id="IPR036908">
    <property type="entry name" value="RlpA-like_sf"/>
</dbReference>
<dbReference type="Proteomes" id="UP000192569">
    <property type="component" value="Chromosome I"/>
</dbReference>
<dbReference type="InterPro" id="IPR010611">
    <property type="entry name" value="3D_dom"/>
</dbReference>
<dbReference type="STRING" id="698762.SAMN00808754_1423"/>
<dbReference type="SUPFAM" id="SSF50685">
    <property type="entry name" value="Barwin-like endoglucanases"/>
    <property type="match status" value="1"/>
</dbReference>
<sequence length="207" mass="21828">MPENRKRAAILLVVAGLLLSFKGDAVHASKKVFGVIIGEPGVFAPESAVERKGAVSLEGNEDGGSFGGAMGNPSGNPAHSSVAHRHNRILASRGGFSKGAARIVEMEVVATGYSASREEGTEKGITAIGTKARRGVVAVDPQVIPLGSEVYVPGYGWARAEDTGSAIRGHRIDLFFPTREEAQRWGVKKVKVIVHLSGGRAWATFKD</sequence>
<keyword evidence="5" id="KW-1185">Reference proteome</keyword>
<reference evidence="4 5" key="1">
    <citation type="submission" date="2017-04" db="EMBL/GenBank/DDBJ databases">
        <authorList>
            <person name="Afonso C.L."/>
            <person name="Miller P.J."/>
            <person name="Scott M.A."/>
            <person name="Spackman E."/>
            <person name="Goraichik I."/>
            <person name="Dimitrov K.M."/>
            <person name="Suarez D.L."/>
            <person name="Swayne D.E."/>
        </authorList>
    </citation>
    <scope>NUCLEOTIDE SEQUENCE [LARGE SCALE GENOMIC DNA]</scope>
    <source>
        <strain evidence="4 5">ToBE</strain>
    </source>
</reference>
<keyword evidence="1" id="KW-0732">Signal</keyword>
<name>A0A1W1VS79_9FIRM</name>
<protein>
    <submittedName>
        <fullName evidence="4">3D (Asp-Asp-Asp) domain-containing protein</fullName>
    </submittedName>
</protein>
<dbReference type="PANTHER" id="PTHR39160">
    <property type="entry name" value="CELL WALL-BINDING PROTEIN YOCH"/>
    <property type="match status" value="1"/>
</dbReference>
<evidence type="ECO:0000256" key="2">
    <source>
        <dbReference type="SAM" id="MobiDB-lite"/>
    </source>
</evidence>
<evidence type="ECO:0000313" key="4">
    <source>
        <dbReference type="EMBL" id="SMB96199.1"/>
    </source>
</evidence>
<evidence type="ECO:0000259" key="3">
    <source>
        <dbReference type="Pfam" id="PF06725"/>
    </source>
</evidence>
<accession>A0A1W1VS79</accession>
<organism evidence="4 5">
    <name type="scientific">Thermanaeromonas toyohensis ToBE</name>
    <dbReference type="NCBI Taxonomy" id="698762"/>
    <lineage>
        <taxon>Bacteria</taxon>
        <taxon>Bacillati</taxon>
        <taxon>Bacillota</taxon>
        <taxon>Clostridia</taxon>
        <taxon>Neomoorellales</taxon>
        <taxon>Neomoorellaceae</taxon>
        <taxon>Thermanaeromonas</taxon>
    </lineage>
</organism>
<evidence type="ECO:0000313" key="5">
    <source>
        <dbReference type="Proteomes" id="UP000192569"/>
    </source>
</evidence>
<dbReference type="GO" id="GO:0019867">
    <property type="term" value="C:outer membrane"/>
    <property type="evidence" value="ECO:0007669"/>
    <property type="project" value="InterPro"/>
</dbReference>
<dbReference type="CDD" id="cd22786">
    <property type="entry name" value="DPBB_YuiC-like"/>
    <property type="match status" value="1"/>
</dbReference>
<dbReference type="Gene3D" id="2.40.40.10">
    <property type="entry name" value="RlpA-like domain"/>
    <property type="match status" value="1"/>
</dbReference>
<dbReference type="InterPro" id="IPR051933">
    <property type="entry name" value="Resuscitation_pf_RpfB"/>
</dbReference>
<dbReference type="Pfam" id="PF06725">
    <property type="entry name" value="3D"/>
    <property type="match status" value="1"/>
</dbReference>
<dbReference type="RefSeq" id="WP_084665040.1">
    <property type="nucleotide sequence ID" value="NZ_LT838272.1"/>
</dbReference>
<dbReference type="AlphaFoldDB" id="A0A1W1VS79"/>
<proteinExistence type="predicted"/>
<dbReference type="GO" id="GO:0004553">
    <property type="term" value="F:hydrolase activity, hydrolyzing O-glycosyl compounds"/>
    <property type="evidence" value="ECO:0007669"/>
    <property type="project" value="InterPro"/>
</dbReference>
<dbReference type="GO" id="GO:0009254">
    <property type="term" value="P:peptidoglycan turnover"/>
    <property type="evidence" value="ECO:0007669"/>
    <property type="project" value="InterPro"/>
</dbReference>
<feature type="region of interest" description="Disordered" evidence="2">
    <location>
        <begin position="60"/>
        <end position="81"/>
    </location>
</feature>